<keyword evidence="9" id="KW-1185">Reference proteome</keyword>
<evidence type="ECO:0000313" key="8">
    <source>
        <dbReference type="EMBL" id="GJS67709.1"/>
    </source>
</evidence>
<dbReference type="SMART" id="SM00774">
    <property type="entry name" value="WRKY"/>
    <property type="match status" value="1"/>
</dbReference>
<keyword evidence="2" id="KW-0805">Transcription regulation</keyword>
<dbReference type="InterPro" id="IPR003657">
    <property type="entry name" value="WRKY_dom"/>
</dbReference>
<evidence type="ECO:0000256" key="3">
    <source>
        <dbReference type="ARBA" id="ARBA00023125"/>
    </source>
</evidence>
<keyword evidence="3" id="KW-0238">DNA-binding</keyword>
<feature type="region of interest" description="Disordered" evidence="6">
    <location>
        <begin position="499"/>
        <end position="529"/>
    </location>
</feature>
<dbReference type="InterPro" id="IPR036576">
    <property type="entry name" value="WRKY_dom_sf"/>
</dbReference>
<feature type="region of interest" description="Disordered" evidence="6">
    <location>
        <begin position="158"/>
        <end position="179"/>
    </location>
</feature>
<dbReference type="SUPFAM" id="SSF118290">
    <property type="entry name" value="WRKY DNA-binding domain"/>
    <property type="match status" value="1"/>
</dbReference>
<proteinExistence type="predicted"/>
<accession>A0ABQ4XQY4</accession>
<feature type="domain" description="WRKY" evidence="7">
    <location>
        <begin position="58"/>
        <end position="124"/>
    </location>
</feature>
<evidence type="ECO:0000256" key="5">
    <source>
        <dbReference type="ARBA" id="ARBA00023242"/>
    </source>
</evidence>
<protein>
    <submittedName>
        <fullName evidence="8">WRKY 5 transcription factor</fullName>
    </submittedName>
</protein>
<dbReference type="Gene3D" id="2.20.25.80">
    <property type="entry name" value="WRKY domain"/>
    <property type="match status" value="1"/>
</dbReference>
<feature type="compositionally biased region" description="Basic and acidic residues" evidence="6">
    <location>
        <begin position="500"/>
        <end position="529"/>
    </location>
</feature>
<gene>
    <name evidence="8" type="ORF">Tco_0682274</name>
</gene>
<sequence length="655" mass="74190">MADHWGLQALLRPNEYEQHQDHHHVHDDGFGSIDIKQECDQGPFILKNQQKKVVVQVTADGLSSDPWAWRKYGQKPIKGSIYPRSYYRCSSSKACMAKRQVEQSFKDSSIYILTYTADHNHPQPTRRNSLAGINRNRFKATPKSPTLSNEVSKAVTKLKDSPFNSPTTPSASSMDDEVLQQPNIKQETTFYNKYDEHGHAMMSGFNDDELMLFSDDFFEGLEDLLDPSDLVYLTVTRLDIAYDVHIVSQFVTTPTTAHWVVVLQILRYLRDSLILWMSKKQDVLSRSFTKAEYRAMAVTTSEIVWLRWLLADMSVRITSLTKKSSLNDHCNRSFKDVVRGHQDQQPPKAQCIRIIEDNGLKSRLKCCCMGKTKNYHVLGSFGKILDVGRLDFNSKVLTPVKALLLTYKLGSFLSQTLKCMLNGLVYNSIMIFEERFHSGSLLPSPISKNTFDDGESAFEEEFIGPSMAVYGEEGDGFHGGDGSLPKETDMSFLGMSPRNLHRESVDDSPKDHSNSNLNIDKKHSLSPHDKYGGSVVDQVRLTQFFTAQEPVDIGLENKPDSSKPLPDLNDHVIHSNKDIQEYEELDYLISSFQRLNEVGVTEVQSMANKKRKSKPKKKKLAVGTSTAHQTPSKEVFGGGFSFTKYWGSYRFQVSV</sequence>
<feature type="compositionally biased region" description="Basic residues" evidence="6">
    <location>
        <begin position="608"/>
        <end position="620"/>
    </location>
</feature>
<dbReference type="InterPro" id="IPR044810">
    <property type="entry name" value="WRKY_plant"/>
</dbReference>
<evidence type="ECO:0000259" key="7">
    <source>
        <dbReference type="PROSITE" id="PS50811"/>
    </source>
</evidence>
<keyword evidence="5" id="KW-0539">Nucleus</keyword>
<comment type="subcellular location">
    <subcellularLocation>
        <location evidence="1">Nucleus</location>
    </subcellularLocation>
</comment>
<evidence type="ECO:0000313" key="9">
    <source>
        <dbReference type="Proteomes" id="UP001151760"/>
    </source>
</evidence>
<evidence type="ECO:0000256" key="2">
    <source>
        <dbReference type="ARBA" id="ARBA00023015"/>
    </source>
</evidence>
<feature type="compositionally biased region" description="Polar residues" evidence="6">
    <location>
        <begin position="162"/>
        <end position="173"/>
    </location>
</feature>
<name>A0ABQ4XQY4_9ASTR</name>
<dbReference type="EMBL" id="BQNB010009738">
    <property type="protein sequence ID" value="GJS67709.1"/>
    <property type="molecule type" value="Genomic_DNA"/>
</dbReference>
<evidence type="ECO:0000256" key="4">
    <source>
        <dbReference type="ARBA" id="ARBA00023163"/>
    </source>
</evidence>
<evidence type="ECO:0000256" key="1">
    <source>
        <dbReference type="ARBA" id="ARBA00004123"/>
    </source>
</evidence>
<evidence type="ECO:0000256" key="6">
    <source>
        <dbReference type="SAM" id="MobiDB-lite"/>
    </source>
</evidence>
<reference evidence="8" key="2">
    <citation type="submission" date="2022-01" db="EMBL/GenBank/DDBJ databases">
        <authorList>
            <person name="Yamashiro T."/>
            <person name="Shiraishi A."/>
            <person name="Satake H."/>
            <person name="Nakayama K."/>
        </authorList>
    </citation>
    <scope>NUCLEOTIDE SEQUENCE</scope>
</reference>
<dbReference type="PROSITE" id="PS50811">
    <property type="entry name" value="WRKY"/>
    <property type="match status" value="1"/>
</dbReference>
<dbReference type="PANTHER" id="PTHR32096">
    <property type="entry name" value="WRKY TRANSCRIPTION FACTOR 30-RELATED-RELATED"/>
    <property type="match status" value="1"/>
</dbReference>
<organism evidence="8 9">
    <name type="scientific">Tanacetum coccineum</name>
    <dbReference type="NCBI Taxonomy" id="301880"/>
    <lineage>
        <taxon>Eukaryota</taxon>
        <taxon>Viridiplantae</taxon>
        <taxon>Streptophyta</taxon>
        <taxon>Embryophyta</taxon>
        <taxon>Tracheophyta</taxon>
        <taxon>Spermatophyta</taxon>
        <taxon>Magnoliopsida</taxon>
        <taxon>eudicotyledons</taxon>
        <taxon>Gunneridae</taxon>
        <taxon>Pentapetalae</taxon>
        <taxon>asterids</taxon>
        <taxon>campanulids</taxon>
        <taxon>Asterales</taxon>
        <taxon>Asteraceae</taxon>
        <taxon>Asteroideae</taxon>
        <taxon>Anthemideae</taxon>
        <taxon>Anthemidinae</taxon>
        <taxon>Tanacetum</taxon>
    </lineage>
</organism>
<dbReference type="Proteomes" id="UP001151760">
    <property type="component" value="Unassembled WGS sequence"/>
</dbReference>
<reference evidence="8" key="1">
    <citation type="journal article" date="2022" name="Int. J. Mol. Sci.">
        <title>Draft Genome of Tanacetum Coccineum: Genomic Comparison of Closely Related Tanacetum-Family Plants.</title>
        <authorList>
            <person name="Yamashiro T."/>
            <person name="Shiraishi A."/>
            <person name="Nakayama K."/>
            <person name="Satake H."/>
        </authorList>
    </citation>
    <scope>NUCLEOTIDE SEQUENCE</scope>
</reference>
<comment type="caution">
    <text evidence="8">The sequence shown here is derived from an EMBL/GenBank/DDBJ whole genome shotgun (WGS) entry which is preliminary data.</text>
</comment>
<dbReference type="Pfam" id="PF03106">
    <property type="entry name" value="WRKY"/>
    <property type="match status" value="1"/>
</dbReference>
<feature type="region of interest" description="Disordered" evidence="6">
    <location>
        <begin position="608"/>
        <end position="628"/>
    </location>
</feature>
<dbReference type="PANTHER" id="PTHR32096:SF61">
    <property type="entry name" value="WRKY TRANSCRIPTION FACTOR 22"/>
    <property type="match status" value="1"/>
</dbReference>
<keyword evidence="4" id="KW-0804">Transcription</keyword>